<dbReference type="Pfam" id="PF00083">
    <property type="entry name" value="Sugar_tr"/>
    <property type="match status" value="1"/>
</dbReference>
<keyword evidence="2" id="KW-0812">Transmembrane</keyword>
<evidence type="ECO:0008006" key="7">
    <source>
        <dbReference type="Google" id="ProtNLM"/>
    </source>
</evidence>
<name>A0A0G2IXY4_9EURO</name>
<dbReference type="InterPro" id="IPR036259">
    <property type="entry name" value="MFS_trans_sf"/>
</dbReference>
<evidence type="ECO:0000256" key="2">
    <source>
        <dbReference type="ARBA" id="ARBA00022692"/>
    </source>
</evidence>
<dbReference type="VEuPathDB" id="FungiDB:EMCG_00790"/>
<reference evidence="6" key="1">
    <citation type="journal article" date="2015" name="PLoS Genet.">
        <title>The dynamic genome and transcriptome of the human fungal pathogen Blastomyces and close relative Emmonsia.</title>
        <authorList>
            <person name="Munoz J.F."/>
            <person name="Gauthier G.M."/>
            <person name="Desjardins C.A."/>
            <person name="Gallo J.E."/>
            <person name="Holder J."/>
            <person name="Sullivan T.D."/>
            <person name="Marty A.J."/>
            <person name="Carmen J.C."/>
            <person name="Chen Z."/>
            <person name="Ding L."/>
            <person name="Gujja S."/>
            <person name="Magrini V."/>
            <person name="Misas E."/>
            <person name="Mitreva M."/>
            <person name="Priest M."/>
            <person name="Saif S."/>
            <person name="Whiston E.A."/>
            <person name="Young S."/>
            <person name="Zeng Q."/>
            <person name="Goldman W.E."/>
            <person name="Mardis E.R."/>
            <person name="Taylor J.W."/>
            <person name="McEwen J.G."/>
            <person name="Clay O.K."/>
            <person name="Klein B.S."/>
            <person name="Cuomo C.A."/>
        </authorList>
    </citation>
    <scope>NUCLEOTIDE SEQUENCE [LARGE SCALE GENOMIC DNA]</scope>
    <source>
        <strain evidence="6">UAMH 3008</strain>
    </source>
</reference>
<organism evidence="5 6">
    <name type="scientific">[Emmonsia] crescens</name>
    <dbReference type="NCBI Taxonomy" id="73230"/>
    <lineage>
        <taxon>Eukaryota</taxon>
        <taxon>Fungi</taxon>
        <taxon>Dikarya</taxon>
        <taxon>Ascomycota</taxon>
        <taxon>Pezizomycotina</taxon>
        <taxon>Eurotiomycetes</taxon>
        <taxon>Eurotiomycetidae</taxon>
        <taxon>Onygenales</taxon>
        <taxon>Ajellomycetaceae</taxon>
        <taxon>Emergomyces</taxon>
    </lineage>
</organism>
<protein>
    <recommendedName>
        <fullName evidence="7">Major facilitator superfamily (MFS) profile domain-containing protein</fullName>
    </recommendedName>
</protein>
<proteinExistence type="predicted"/>
<dbReference type="AlphaFoldDB" id="A0A0G2IXY4"/>
<gene>
    <name evidence="5" type="ORF">EMCG_00790</name>
</gene>
<comment type="subcellular location">
    <subcellularLocation>
        <location evidence="1">Membrane</location>
    </subcellularLocation>
</comment>
<dbReference type="EMBL" id="LCZI01001580">
    <property type="protein sequence ID" value="KKZ60099.1"/>
    <property type="molecule type" value="Genomic_DNA"/>
</dbReference>
<sequence>MWVYSVFLTAVYPWFPESPYWLDRQNRHQEASRCLHRMYGVDDDAFYEIEMRRIQEDVDLTSHIVSGASGPYGLRNISAEPE</sequence>
<evidence type="ECO:0000256" key="1">
    <source>
        <dbReference type="ARBA" id="ARBA00004370"/>
    </source>
</evidence>
<dbReference type="Proteomes" id="UP000034164">
    <property type="component" value="Unassembled WGS sequence"/>
</dbReference>
<dbReference type="InterPro" id="IPR005828">
    <property type="entry name" value="MFS_sugar_transport-like"/>
</dbReference>
<evidence type="ECO:0000256" key="4">
    <source>
        <dbReference type="ARBA" id="ARBA00023136"/>
    </source>
</evidence>
<dbReference type="Gene3D" id="1.20.1250.20">
    <property type="entry name" value="MFS general substrate transporter like domains"/>
    <property type="match status" value="1"/>
</dbReference>
<dbReference type="GO" id="GO:0022857">
    <property type="term" value="F:transmembrane transporter activity"/>
    <property type="evidence" value="ECO:0007669"/>
    <property type="project" value="InterPro"/>
</dbReference>
<dbReference type="GO" id="GO:0016020">
    <property type="term" value="C:membrane"/>
    <property type="evidence" value="ECO:0007669"/>
    <property type="project" value="UniProtKB-SubCell"/>
</dbReference>
<dbReference type="OrthoDB" id="6612291at2759"/>
<evidence type="ECO:0000256" key="3">
    <source>
        <dbReference type="ARBA" id="ARBA00022989"/>
    </source>
</evidence>
<evidence type="ECO:0000313" key="6">
    <source>
        <dbReference type="Proteomes" id="UP000034164"/>
    </source>
</evidence>
<evidence type="ECO:0000313" key="5">
    <source>
        <dbReference type="EMBL" id="KKZ60099.1"/>
    </source>
</evidence>
<comment type="caution">
    <text evidence="5">The sequence shown here is derived from an EMBL/GenBank/DDBJ whole genome shotgun (WGS) entry which is preliminary data.</text>
</comment>
<keyword evidence="4" id="KW-0472">Membrane</keyword>
<keyword evidence="3" id="KW-1133">Transmembrane helix</keyword>
<accession>A0A0G2IXY4</accession>